<keyword evidence="1" id="KW-0472">Membrane</keyword>
<evidence type="ECO:0000313" key="3">
    <source>
        <dbReference type="EMBL" id="KEY18053.1"/>
    </source>
</evidence>
<keyword evidence="5" id="KW-1185">Reference proteome</keyword>
<dbReference type="Proteomes" id="UP000028349">
    <property type="component" value="Unassembled WGS sequence"/>
</dbReference>
<dbReference type="EMBL" id="LR134441">
    <property type="protein sequence ID" value="VEI00598.1"/>
    <property type="molecule type" value="Genomic_DNA"/>
</dbReference>
<proteinExistence type="predicted"/>
<evidence type="ECO:0000259" key="2">
    <source>
        <dbReference type="Pfam" id="PF13239"/>
    </source>
</evidence>
<dbReference type="Proteomes" id="UP000270036">
    <property type="component" value="Chromosome"/>
</dbReference>
<dbReference type="OrthoDB" id="1495672at2"/>
<dbReference type="STRING" id="266748.HY04_05880"/>
<dbReference type="EMBL" id="JPEP01000002">
    <property type="protein sequence ID" value="KEY18053.1"/>
    <property type="molecule type" value="Genomic_DNA"/>
</dbReference>
<evidence type="ECO:0000313" key="5">
    <source>
        <dbReference type="Proteomes" id="UP000028349"/>
    </source>
</evidence>
<keyword evidence="1" id="KW-0812">Transmembrane</keyword>
<feature type="domain" description="2TM" evidence="2">
    <location>
        <begin position="14"/>
        <end position="92"/>
    </location>
</feature>
<dbReference type="Pfam" id="PF13239">
    <property type="entry name" value="2TM"/>
    <property type="match status" value="1"/>
</dbReference>
<evidence type="ECO:0000313" key="4">
    <source>
        <dbReference type="EMBL" id="VEI00598.1"/>
    </source>
</evidence>
<feature type="transmembrane region" description="Helical" evidence="1">
    <location>
        <begin position="58"/>
        <end position="79"/>
    </location>
</feature>
<dbReference type="AlphaFoldDB" id="A0A448NTE4"/>
<gene>
    <name evidence="3" type="ORF">HY04_05880</name>
    <name evidence="4" type="ORF">NCTC13489_02190</name>
</gene>
<protein>
    <recommendedName>
        <fullName evidence="2">2TM domain-containing protein</fullName>
    </recommendedName>
</protein>
<accession>A0A448NTE4</accession>
<evidence type="ECO:0000313" key="6">
    <source>
        <dbReference type="Proteomes" id="UP000270036"/>
    </source>
</evidence>
<sequence>MENQTGQNDLRYLEAKRKVKKRKAFFLHILLFITINSGLVPFKLIGNQSVEVNEFFTIGVWGFFLLLQGLNTFFPNFFLGSNWEEKKIRELMTKNK</sequence>
<organism evidence="4 6">
    <name type="scientific">Kaistella antarctica</name>
    <dbReference type="NCBI Taxonomy" id="266748"/>
    <lineage>
        <taxon>Bacteria</taxon>
        <taxon>Pseudomonadati</taxon>
        <taxon>Bacteroidota</taxon>
        <taxon>Flavobacteriia</taxon>
        <taxon>Flavobacteriales</taxon>
        <taxon>Weeksellaceae</taxon>
        <taxon>Chryseobacterium group</taxon>
        <taxon>Kaistella</taxon>
    </lineage>
</organism>
<dbReference type="RefSeq" id="WP_034718090.1">
    <property type="nucleotide sequence ID" value="NZ_FOIX01000001.1"/>
</dbReference>
<name>A0A448NTE4_9FLAO</name>
<dbReference type="InterPro" id="IPR025698">
    <property type="entry name" value="2TM_dom"/>
</dbReference>
<reference evidence="4 6" key="2">
    <citation type="submission" date="2018-12" db="EMBL/GenBank/DDBJ databases">
        <authorList>
            <consortium name="Pathogen Informatics"/>
        </authorList>
    </citation>
    <scope>NUCLEOTIDE SEQUENCE [LARGE SCALE GENOMIC DNA]</scope>
    <source>
        <strain evidence="4 6">NCTC13489</strain>
    </source>
</reference>
<dbReference type="KEGG" id="cant:NCTC13489_02190"/>
<feature type="transmembrane region" description="Helical" evidence="1">
    <location>
        <begin position="25"/>
        <end position="46"/>
    </location>
</feature>
<reference evidence="3 5" key="1">
    <citation type="submission" date="2014-07" db="EMBL/GenBank/DDBJ databases">
        <authorList>
            <person name="Pisani N.G."/>
            <person name="Newman J.D."/>
        </authorList>
    </citation>
    <scope>NUCLEOTIDE SEQUENCE [LARGE SCALE GENOMIC DNA]</scope>
    <source>
        <strain evidence="3 5">LMG 24720</strain>
    </source>
</reference>
<evidence type="ECO:0000256" key="1">
    <source>
        <dbReference type="SAM" id="Phobius"/>
    </source>
</evidence>
<keyword evidence="1" id="KW-1133">Transmembrane helix</keyword>